<dbReference type="PANTHER" id="PTHR36582:SF2">
    <property type="entry name" value="ANTITOXIN PARD"/>
    <property type="match status" value="1"/>
</dbReference>
<sequence length="85" mass="9685">MNVSLTIELEKWVQSKVESGMYTSASEVIREGLRLLKDQDALKAIRLAELRREIQQGIDSGESTPLNMDQIIELAKQQRQSRESP</sequence>
<gene>
    <name evidence="3" type="ORF">COO91_07901</name>
</gene>
<dbReference type="NCBIfam" id="TIGR02606">
    <property type="entry name" value="antidote_CC2985"/>
    <property type="match status" value="1"/>
</dbReference>
<evidence type="ECO:0000256" key="2">
    <source>
        <dbReference type="ARBA" id="ARBA00022649"/>
    </source>
</evidence>
<dbReference type="AlphaFoldDB" id="A0A2K8T2C5"/>
<dbReference type="InterPro" id="IPR010985">
    <property type="entry name" value="Ribbon_hlx_hlx"/>
</dbReference>
<dbReference type="SUPFAM" id="SSF47598">
    <property type="entry name" value="Ribbon-helix-helix"/>
    <property type="match status" value="1"/>
</dbReference>
<comment type="similarity">
    <text evidence="1">Belongs to the ParD antitoxin family.</text>
</comment>
<evidence type="ECO:0000256" key="1">
    <source>
        <dbReference type="ARBA" id="ARBA00008580"/>
    </source>
</evidence>
<dbReference type="OrthoDB" id="517705at2"/>
<dbReference type="InterPro" id="IPR038296">
    <property type="entry name" value="ParD_sf"/>
</dbReference>
<dbReference type="Pfam" id="PF03693">
    <property type="entry name" value="ParD_antitoxin"/>
    <property type="match status" value="1"/>
</dbReference>
<dbReference type="RefSeq" id="WP_100902083.1">
    <property type="nucleotide sequence ID" value="NZ_CAWNNC010000001.1"/>
</dbReference>
<evidence type="ECO:0000313" key="3">
    <source>
        <dbReference type="EMBL" id="AUB41819.1"/>
    </source>
</evidence>
<dbReference type="GO" id="GO:0006355">
    <property type="term" value="P:regulation of DNA-templated transcription"/>
    <property type="evidence" value="ECO:0007669"/>
    <property type="project" value="InterPro"/>
</dbReference>
<dbReference type="KEGG" id="nfl:COO91_07901"/>
<reference evidence="3 4" key="1">
    <citation type="submission" date="2017-11" db="EMBL/GenBank/DDBJ databases">
        <title>Complete genome of a free-living desiccation-tolerant cyanobacterium and its photosynthetic adaptation to extreme terrestrial habitat.</title>
        <authorList>
            <person name="Shang J."/>
        </authorList>
    </citation>
    <scope>NUCLEOTIDE SEQUENCE [LARGE SCALE GENOMIC DNA]</scope>
    <source>
        <strain evidence="3 4">CCNUN1</strain>
    </source>
</reference>
<dbReference type="InterPro" id="IPR022789">
    <property type="entry name" value="ParD"/>
</dbReference>
<dbReference type="PANTHER" id="PTHR36582">
    <property type="entry name" value="ANTITOXIN PARD"/>
    <property type="match status" value="1"/>
</dbReference>
<dbReference type="Proteomes" id="UP000232003">
    <property type="component" value="Chromosome"/>
</dbReference>
<accession>A0A2K8T2C5</accession>
<proteinExistence type="inferred from homology"/>
<dbReference type="Gene3D" id="6.10.10.120">
    <property type="entry name" value="Antitoxin ParD1-like"/>
    <property type="match status" value="1"/>
</dbReference>
<name>A0A2K8T2C5_9NOSO</name>
<keyword evidence="2" id="KW-1277">Toxin-antitoxin system</keyword>
<keyword evidence="4" id="KW-1185">Reference proteome</keyword>
<organism evidence="3 4">
    <name type="scientific">Nostoc flagelliforme CCNUN1</name>
    <dbReference type="NCBI Taxonomy" id="2038116"/>
    <lineage>
        <taxon>Bacteria</taxon>
        <taxon>Bacillati</taxon>
        <taxon>Cyanobacteriota</taxon>
        <taxon>Cyanophyceae</taxon>
        <taxon>Nostocales</taxon>
        <taxon>Nostocaceae</taxon>
        <taxon>Nostoc</taxon>
    </lineage>
</organism>
<dbReference type="EMBL" id="CP024785">
    <property type="protein sequence ID" value="AUB41819.1"/>
    <property type="molecule type" value="Genomic_DNA"/>
</dbReference>
<protein>
    <submittedName>
        <fullName evidence="3">ParD1_3_4, antitoxin ParD1/3/4</fullName>
    </submittedName>
</protein>
<dbReference type="CDD" id="cd22231">
    <property type="entry name" value="RHH_NikR_HicB-like"/>
    <property type="match status" value="1"/>
</dbReference>
<evidence type="ECO:0000313" key="4">
    <source>
        <dbReference type="Proteomes" id="UP000232003"/>
    </source>
</evidence>